<dbReference type="InterPro" id="IPR037359">
    <property type="entry name" value="NST/OST"/>
</dbReference>
<sequence length="293" mass="34336">MKQPNKANLFLVGAMKAGTTTLMDFLSQHPKVYASPIKEPHYFVEAPPKVLYDPSRFFSLEKYLENEFPASLHIANVKERSQYEMLFSLAREERYLLEGSTQYLHAPGTAEKIHSYNPEATILIIRRDPLKRAFSHYSMLTGLSKELRTFEEVMKEEIQLYENGTLPWYSCLAMSFYQKPIAMYRRYFDKVLVVDFEALVRNSPETVKLVFDSLDLEHIDLEPVKNPNTGRNIKYKRVFYFLKGIGVKDIFSKVFPTRFKHWLFKTMTTKKAKEIPISKQTELKLNNIFNKES</sequence>
<dbReference type="InterPro" id="IPR027417">
    <property type="entry name" value="P-loop_NTPase"/>
</dbReference>
<dbReference type="GO" id="GO:0008146">
    <property type="term" value="F:sulfotransferase activity"/>
    <property type="evidence" value="ECO:0007669"/>
    <property type="project" value="InterPro"/>
</dbReference>
<dbReference type="Pfam" id="PF13469">
    <property type="entry name" value="Sulfotransfer_3"/>
    <property type="match status" value="1"/>
</dbReference>
<evidence type="ECO:0000256" key="1">
    <source>
        <dbReference type="ARBA" id="ARBA00022679"/>
    </source>
</evidence>
<evidence type="ECO:0000313" key="2">
    <source>
        <dbReference type="EMBL" id="RDK87330.1"/>
    </source>
</evidence>
<dbReference type="RefSeq" id="WP_115123514.1">
    <property type="nucleotide sequence ID" value="NZ_QRAO01000002.1"/>
</dbReference>
<dbReference type="SUPFAM" id="SSF52540">
    <property type="entry name" value="P-loop containing nucleoside triphosphate hydrolases"/>
    <property type="match status" value="1"/>
</dbReference>
<keyword evidence="1 2" id="KW-0808">Transferase</keyword>
<proteinExistence type="predicted"/>
<reference evidence="2 3" key="1">
    <citation type="submission" date="2018-07" db="EMBL/GenBank/DDBJ databases">
        <title>Genomic Encyclopedia of Type Strains, Phase IV (KMG-IV): sequencing the most valuable type-strain genomes for metagenomic binning, comparative biology and taxonomic classification.</title>
        <authorList>
            <person name="Goeker M."/>
        </authorList>
    </citation>
    <scope>NUCLEOTIDE SEQUENCE [LARGE SCALE GENOMIC DNA]</scope>
    <source>
        <strain evidence="2 3">DSM 101478</strain>
    </source>
</reference>
<dbReference type="PANTHER" id="PTHR10605:SF56">
    <property type="entry name" value="BIFUNCTIONAL HEPARAN SULFATE N-DEACETYLASE_N-SULFOTRANSFERASE"/>
    <property type="match status" value="1"/>
</dbReference>
<name>A0A370QGV9_9FLAO</name>
<dbReference type="OrthoDB" id="981508at2"/>
<gene>
    <name evidence="2" type="ORF">C8D94_102517</name>
</gene>
<organism evidence="2 3">
    <name type="scientific">Marinirhabdus gelatinilytica</name>
    <dbReference type="NCBI Taxonomy" id="1703343"/>
    <lineage>
        <taxon>Bacteria</taxon>
        <taxon>Pseudomonadati</taxon>
        <taxon>Bacteroidota</taxon>
        <taxon>Flavobacteriia</taxon>
        <taxon>Flavobacteriales</taxon>
        <taxon>Flavobacteriaceae</taxon>
    </lineage>
</organism>
<dbReference type="Gene3D" id="3.40.50.300">
    <property type="entry name" value="P-loop containing nucleotide triphosphate hydrolases"/>
    <property type="match status" value="1"/>
</dbReference>
<dbReference type="EMBL" id="QRAO01000002">
    <property type="protein sequence ID" value="RDK87330.1"/>
    <property type="molecule type" value="Genomic_DNA"/>
</dbReference>
<evidence type="ECO:0000313" key="3">
    <source>
        <dbReference type="Proteomes" id="UP000255317"/>
    </source>
</evidence>
<dbReference type="PANTHER" id="PTHR10605">
    <property type="entry name" value="HEPARAN SULFATE SULFOTRANSFERASE"/>
    <property type="match status" value="1"/>
</dbReference>
<keyword evidence="3" id="KW-1185">Reference proteome</keyword>
<protein>
    <submittedName>
        <fullName evidence="2">Sulfotransferase family protein</fullName>
    </submittedName>
</protein>
<dbReference type="Proteomes" id="UP000255317">
    <property type="component" value="Unassembled WGS sequence"/>
</dbReference>
<accession>A0A370QGV9</accession>
<dbReference type="AlphaFoldDB" id="A0A370QGV9"/>
<comment type="caution">
    <text evidence="2">The sequence shown here is derived from an EMBL/GenBank/DDBJ whole genome shotgun (WGS) entry which is preliminary data.</text>
</comment>